<dbReference type="AlphaFoldDB" id="A0A0M9WI29"/>
<reference evidence="1 2" key="1">
    <citation type="submission" date="2015-08" db="EMBL/GenBank/DDBJ databases">
        <title>Genome sequencing of Penicillium nordicum.</title>
        <authorList>
            <person name="Nguyen H.D."/>
            <person name="Seifert K.A."/>
        </authorList>
    </citation>
    <scope>NUCLEOTIDE SEQUENCE [LARGE SCALE GENOMIC DNA]</scope>
    <source>
        <strain evidence="1 2">DAOMC 185683</strain>
    </source>
</reference>
<evidence type="ECO:0000313" key="1">
    <source>
        <dbReference type="EMBL" id="KOS45593.1"/>
    </source>
</evidence>
<comment type="caution">
    <text evidence="1">The sequence shown here is derived from an EMBL/GenBank/DDBJ whole genome shotgun (WGS) entry which is preliminary data.</text>
</comment>
<dbReference type="OrthoDB" id="10444749at2759"/>
<accession>A0A0M9WI29</accession>
<dbReference type="Proteomes" id="UP000037696">
    <property type="component" value="Unassembled WGS sequence"/>
</dbReference>
<name>A0A0M9WI29_9EURO</name>
<gene>
    <name evidence="1" type="ORF">ACN38_g3454</name>
</gene>
<proteinExistence type="predicted"/>
<protein>
    <submittedName>
        <fullName evidence="1">Uncharacterized protein</fullName>
    </submittedName>
</protein>
<keyword evidence="2" id="KW-1185">Reference proteome</keyword>
<sequence length="136" mass="15684">MHYIILHKSPTISELNYGRYTSNSCVKWSIIREYYIGSSAKQGAKESNNLVYTSMRRDITSPEAIIIKGHRMLGAEQLYTNKPVQLGGKNKEKRGLKEVAFTQEGNANGWYNEGTKNKWEDAEMRRIPGKGRTWRR</sequence>
<organism evidence="1 2">
    <name type="scientific">Penicillium nordicum</name>
    <dbReference type="NCBI Taxonomy" id="229535"/>
    <lineage>
        <taxon>Eukaryota</taxon>
        <taxon>Fungi</taxon>
        <taxon>Dikarya</taxon>
        <taxon>Ascomycota</taxon>
        <taxon>Pezizomycotina</taxon>
        <taxon>Eurotiomycetes</taxon>
        <taxon>Eurotiomycetidae</taxon>
        <taxon>Eurotiales</taxon>
        <taxon>Aspergillaceae</taxon>
        <taxon>Penicillium</taxon>
    </lineage>
</organism>
<evidence type="ECO:0000313" key="2">
    <source>
        <dbReference type="Proteomes" id="UP000037696"/>
    </source>
</evidence>
<dbReference type="EMBL" id="LHQQ01000041">
    <property type="protein sequence ID" value="KOS45593.1"/>
    <property type="molecule type" value="Genomic_DNA"/>
</dbReference>